<keyword evidence="1" id="KW-0677">Repeat</keyword>
<dbReference type="HOGENOM" id="CLU_332640_0_0_1"/>
<feature type="repeat" description="ANK" evidence="3">
    <location>
        <begin position="333"/>
        <end position="365"/>
    </location>
</feature>
<dbReference type="OrthoDB" id="5153871at2759"/>
<keyword evidence="2 3" id="KW-0040">ANK repeat</keyword>
<feature type="repeat" description="ANK" evidence="3">
    <location>
        <begin position="302"/>
        <end position="334"/>
    </location>
</feature>
<dbReference type="KEGG" id="sapo:SAPIO_CDS0758"/>
<organism evidence="5 6">
    <name type="scientific">Pseudallescheria apiosperma</name>
    <name type="common">Scedosporium apiospermum</name>
    <dbReference type="NCBI Taxonomy" id="563466"/>
    <lineage>
        <taxon>Eukaryota</taxon>
        <taxon>Fungi</taxon>
        <taxon>Dikarya</taxon>
        <taxon>Ascomycota</taxon>
        <taxon>Pezizomycotina</taxon>
        <taxon>Sordariomycetes</taxon>
        <taxon>Hypocreomycetidae</taxon>
        <taxon>Microascales</taxon>
        <taxon>Microascaceae</taxon>
        <taxon>Scedosporium</taxon>
    </lineage>
</organism>
<accession>A0A084GGH1</accession>
<dbReference type="Pfam" id="PF12796">
    <property type="entry name" value="Ank_2"/>
    <property type="match status" value="2"/>
</dbReference>
<comment type="caution">
    <text evidence="5">The sequence shown here is derived from an EMBL/GenBank/DDBJ whole genome shotgun (WGS) entry which is preliminary data.</text>
</comment>
<dbReference type="InterPro" id="IPR036770">
    <property type="entry name" value="Ankyrin_rpt-contain_sf"/>
</dbReference>
<dbReference type="AlphaFoldDB" id="A0A084GGH1"/>
<gene>
    <name evidence="5" type="ORF">SAPIO_CDS0758</name>
</gene>
<feature type="region of interest" description="Disordered" evidence="4">
    <location>
        <begin position="760"/>
        <end position="795"/>
    </location>
</feature>
<dbReference type="SUPFAM" id="SSF48403">
    <property type="entry name" value="Ankyrin repeat"/>
    <property type="match status" value="1"/>
</dbReference>
<protein>
    <submittedName>
        <fullName evidence="5">Uncharacterized protein</fullName>
    </submittedName>
</protein>
<reference evidence="5 6" key="1">
    <citation type="journal article" date="2014" name="Genome Announc.">
        <title>Draft genome sequence of the pathogenic fungus Scedosporium apiospermum.</title>
        <authorList>
            <person name="Vandeputte P."/>
            <person name="Ghamrawi S."/>
            <person name="Rechenmann M."/>
            <person name="Iltis A."/>
            <person name="Giraud S."/>
            <person name="Fleury M."/>
            <person name="Thornton C."/>
            <person name="Delhaes L."/>
            <person name="Meyer W."/>
            <person name="Papon N."/>
            <person name="Bouchara J.P."/>
        </authorList>
    </citation>
    <scope>NUCLEOTIDE SEQUENCE [LARGE SCALE GENOMIC DNA]</scope>
    <source>
        <strain evidence="5 6">IHEM 14462</strain>
    </source>
</reference>
<evidence type="ECO:0000256" key="3">
    <source>
        <dbReference type="PROSITE-ProRule" id="PRU00023"/>
    </source>
</evidence>
<evidence type="ECO:0000256" key="2">
    <source>
        <dbReference type="ARBA" id="ARBA00023043"/>
    </source>
</evidence>
<dbReference type="PROSITE" id="PS50297">
    <property type="entry name" value="ANK_REP_REGION"/>
    <property type="match status" value="2"/>
</dbReference>
<dbReference type="VEuPathDB" id="FungiDB:SAPIO_CDS0758"/>
<dbReference type="Proteomes" id="UP000028545">
    <property type="component" value="Unassembled WGS sequence"/>
</dbReference>
<dbReference type="SMART" id="SM00248">
    <property type="entry name" value="ANK"/>
    <property type="match status" value="5"/>
</dbReference>
<dbReference type="RefSeq" id="XP_016646232.1">
    <property type="nucleotide sequence ID" value="XM_016783466.1"/>
</dbReference>
<dbReference type="PROSITE" id="PS50088">
    <property type="entry name" value="ANK_REPEAT"/>
    <property type="match status" value="2"/>
</dbReference>
<dbReference type="Gene3D" id="1.25.40.20">
    <property type="entry name" value="Ankyrin repeat-containing domain"/>
    <property type="match status" value="2"/>
</dbReference>
<proteinExistence type="predicted"/>
<dbReference type="GeneID" id="27718910"/>
<dbReference type="InterPro" id="IPR002110">
    <property type="entry name" value="Ankyrin_rpt"/>
</dbReference>
<evidence type="ECO:0000313" key="5">
    <source>
        <dbReference type="EMBL" id="KEZ46433.1"/>
    </source>
</evidence>
<dbReference type="PANTHER" id="PTHR24171">
    <property type="entry name" value="ANKYRIN REPEAT DOMAIN-CONTAINING PROTEIN 39-RELATED"/>
    <property type="match status" value="1"/>
</dbReference>
<name>A0A084GGH1_PSEDA</name>
<evidence type="ECO:0000313" key="6">
    <source>
        <dbReference type="Proteomes" id="UP000028545"/>
    </source>
</evidence>
<dbReference type="OMA" id="AMENGHC"/>
<evidence type="ECO:0000256" key="1">
    <source>
        <dbReference type="ARBA" id="ARBA00022737"/>
    </source>
</evidence>
<feature type="compositionally biased region" description="Pro residues" evidence="4">
    <location>
        <begin position="777"/>
        <end position="789"/>
    </location>
</feature>
<keyword evidence="6" id="KW-1185">Reference proteome</keyword>
<sequence>MAATSYKTARGPHLRPVFTFDKVGPDSTFERYWCFGGNYFRNTPNRSHFYVCFSVSETLDRSSLRIVLRSANLIKWLKALLPTPVLASLERSPSSLTIYIEDLLPLYPTIKSSFLRRKSHRDIDFDDYFEYKLLAHSFLLDYSIFLGFDCESLYKRGILTHDHWKDIKFSTVSTPFRALLEQWSVLLPPELRTSIGNGEGLLCYPERRDLRRAIGRHDSQAVASILENNRRWVDPITLCFAIRSYNPSVFSLLIKHCCVFDADWKGHISAEPLYRAAKEGNLDAVKAMFEAGAGIEGNSFRGSSSPLTGAASGGHVGVVQYLVENGASINSEKMKSPLSRAIKHGHIHIIKYLVEHGARIEWDGDGLSGAVNSSDLDVALYFVKHVHYVGCSNSELLLCKAAELGRSDIVKWLVECQRIDVNSMPGSKTALVLAMENGHCDVANYLVARGARCRVQLAWSYRDDNPDLVAFGLTNPAISTNMTLPALANVPSGPPSAFYTHLGDYCFFFDLADLAVVSEPIVKSSGRDMATVFAVADFISMSHFLDFMLQSRYLSSPTIRETSDMIDVPKACPMETAIRNQERKRIYIKVLKKLARSLQGLEESSSSSDASVDLEAFLQQQGGAWSVFRRAVRVIRSIVDGQLPNTVLDIVDCVLATNAMRSAIPERKMKCPKKVFINDLDRWAALLSDEDQPLFWEISHFLWGKGPSTGQQATPLVASDVLPIFQEVVSNLVNVAGTYSDDDEEMVPGGGTPLHILREQRSHSSPQPHVQEYAEPPVEPPPPDPPDPPDLPERKLWQEPCHKYALRGESEHLAKLAAITVLMAARTLSPNFNVFLSVTFQRNPSQRFAAILFVFTRQLA</sequence>
<dbReference type="EMBL" id="JOWA01000033">
    <property type="protein sequence ID" value="KEZ46433.1"/>
    <property type="molecule type" value="Genomic_DNA"/>
</dbReference>
<evidence type="ECO:0000256" key="4">
    <source>
        <dbReference type="SAM" id="MobiDB-lite"/>
    </source>
</evidence>